<evidence type="ECO:0000313" key="8">
    <source>
        <dbReference type="Proteomes" id="UP000580568"/>
    </source>
</evidence>
<feature type="domain" description="HAMP" evidence="6">
    <location>
        <begin position="212"/>
        <end position="264"/>
    </location>
</feature>
<dbReference type="InterPro" id="IPR024478">
    <property type="entry name" value="HlyB_4HB_MCP"/>
</dbReference>
<dbReference type="GO" id="GO:0007165">
    <property type="term" value="P:signal transduction"/>
    <property type="evidence" value="ECO:0007669"/>
    <property type="project" value="UniProtKB-KW"/>
</dbReference>
<dbReference type="InterPro" id="IPR004089">
    <property type="entry name" value="MCPsignal_dom"/>
</dbReference>
<dbReference type="PANTHER" id="PTHR32089:SF112">
    <property type="entry name" value="LYSOZYME-LIKE PROTEIN-RELATED"/>
    <property type="match status" value="1"/>
</dbReference>
<dbReference type="PROSITE" id="PS50111">
    <property type="entry name" value="CHEMOTAXIS_TRANSDUC_2"/>
    <property type="match status" value="1"/>
</dbReference>
<dbReference type="InterPro" id="IPR003660">
    <property type="entry name" value="HAMP_dom"/>
</dbReference>
<evidence type="ECO:0000256" key="2">
    <source>
        <dbReference type="ARBA" id="ARBA00029447"/>
    </source>
</evidence>
<feature type="domain" description="Methyl-accepting transducer" evidence="5">
    <location>
        <begin position="283"/>
        <end position="540"/>
    </location>
</feature>
<dbReference type="Gene3D" id="1.10.287.950">
    <property type="entry name" value="Methyl-accepting chemotaxis protein"/>
    <property type="match status" value="1"/>
</dbReference>
<evidence type="ECO:0000259" key="5">
    <source>
        <dbReference type="PROSITE" id="PS50111"/>
    </source>
</evidence>
<keyword evidence="4" id="KW-1133">Transmembrane helix</keyword>
<organism evidence="7 8">
    <name type="scientific">Clostridium fungisolvens</name>
    <dbReference type="NCBI Taxonomy" id="1604897"/>
    <lineage>
        <taxon>Bacteria</taxon>
        <taxon>Bacillati</taxon>
        <taxon>Bacillota</taxon>
        <taxon>Clostridia</taxon>
        <taxon>Eubacteriales</taxon>
        <taxon>Clostridiaceae</taxon>
        <taxon>Clostridium</taxon>
    </lineage>
</organism>
<feature type="transmembrane region" description="Helical" evidence="4">
    <location>
        <begin position="12"/>
        <end position="36"/>
    </location>
</feature>
<protein>
    <recommendedName>
        <fullName evidence="9">Methyl-accepting chemotaxis protein</fullName>
    </recommendedName>
</protein>
<evidence type="ECO:0000256" key="3">
    <source>
        <dbReference type="PROSITE-ProRule" id="PRU00284"/>
    </source>
</evidence>
<dbReference type="PROSITE" id="PS50885">
    <property type="entry name" value="HAMP"/>
    <property type="match status" value="1"/>
</dbReference>
<dbReference type="SUPFAM" id="SSF58104">
    <property type="entry name" value="Methyl-accepting chemotaxis protein (MCP) signaling domain"/>
    <property type="match status" value="1"/>
</dbReference>
<reference evidence="7 8" key="1">
    <citation type="submission" date="2020-07" db="EMBL/GenBank/DDBJ databases">
        <title>A new beta-1,3-glucan-decomposing anaerobic bacterium isolated from anoxic soil subjected to biological soil disinfestation.</title>
        <authorList>
            <person name="Ueki A."/>
            <person name="Tonouchi A."/>
        </authorList>
    </citation>
    <scope>NUCLEOTIDE SEQUENCE [LARGE SCALE GENOMIC DNA]</scope>
    <source>
        <strain evidence="7 8">TW1</strain>
    </source>
</reference>
<evidence type="ECO:0000256" key="4">
    <source>
        <dbReference type="SAM" id="Phobius"/>
    </source>
</evidence>
<evidence type="ECO:0000256" key="1">
    <source>
        <dbReference type="ARBA" id="ARBA00023224"/>
    </source>
</evidence>
<sequence>MKKKENQLKNARAVQGILAICSMSVLSLIIVGVISLSNLYKINNNLKSINNNELENMRILVDVDSAFNGMKNIISQIIAEPYDETMAMTVSDTNSKIISLLSKLQTSKNTAEQDKLISELKQSYEKYMDKFSPLRQQRRIGQVMSKEYMNDYTNAGLLVGENIDKLVASEKRSSDATSKQSQQQFTSTRNTFIAISIAVAIVIVIISMVTLTYIKKSIKIFTSQLKVLASGDLTIDIDRDESSEFGIMKRELAVTVDSISSILSDVKENASKINNHAVSLSAVAEEMSSSSQGVSGSIQEVALGSTSQADELLSIAKIVNEFGEQIDSMASIIKDVNDITEVVGSMANVSNEQLQNLIFSVKTINNSFNGVTKKIDHLGTNIKEINAITSLINSVADQTNLLALNAAIEAARAGEAGKGFSVVANEIRNLAEQSKAASSEINNLLRVISKETNEVVTTTNDVNSEFTDQIDIINQSITSFKDIIQMVEKVIPLMKNVRESMGTVSTEKSDIISKISSTSAVAEQNSASSEEIIASSEQMNSSSEEVARSAQILSSMSTSMVEAINQFKI</sequence>
<evidence type="ECO:0000259" key="6">
    <source>
        <dbReference type="PROSITE" id="PS50885"/>
    </source>
</evidence>
<feature type="transmembrane region" description="Helical" evidence="4">
    <location>
        <begin position="192"/>
        <end position="214"/>
    </location>
</feature>
<dbReference type="Proteomes" id="UP000580568">
    <property type="component" value="Unassembled WGS sequence"/>
</dbReference>
<proteinExistence type="inferred from homology"/>
<accession>A0A6V8SLR7</accession>
<gene>
    <name evidence="7" type="ORF">bsdtw1_03841</name>
</gene>
<name>A0A6V8SLR7_9CLOT</name>
<comment type="similarity">
    <text evidence="2">Belongs to the methyl-accepting chemotaxis (MCP) protein family.</text>
</comment>
<evidence type="ECO:0000313" key="7">
    <source>
        <dbReference type="EMBL" id="GFP77681.1"/>
    </source>
</evidence>
<keyword evidence="1 3" id="KW-0807">Transducer</keyword>
<keyword evidence="4" id="KW-0812">Transmembrane</keyword>
<dbReference type="Pfam" id="PF12729">
    <property type="entry name" value="4HB_MCP_1"/>
    <property type="match status" value="1"/>
</dbReference>
<dbReference type="GO" id="GO:0016020">
    <property type="term" value="C:membrane"/>
    <property type="evidence" value="ECO:0007669"/>
    <property type="project" value="InterPro"/>
</dbReference>
<dbReference type="AlphaFoldDB" id="A0A6V8SLR7"/>
<dbReference type="PANTHER" id="PTHR32089">
    <property type="entry name" value="METHYL-ACCEPTING CHEMOTAXIS PROTEIN MCPB"/>
    <property type="match status" value="1"/>
</dbReference>
<dbReference type="SMART" id="SM00283">
    <property type="entry name" value="MA"/>
    <property type="match status" value="1"/>
</dbReference>
<evidence type="ECO:0008006" key="9">
    <source>
        <dbReference type="Google" id="ProtNLM"/>
    </source>
</evidence>
<dbReference type="RefSeq" id="WP_183279045.1">
    <property type="nucleotide sequence ID" value="NZ_BLZR01000001.1"/>
</dbReference>
<comment type="caution">
    <text evidence="7">The sequence shown here is derived from an EMBL/GenBank/DDBJ whole genome shotgun (WGS) entry which is preliminary data.</text>
</comment>
<keyword evidence="4" id="KW-0472">Membrane</keyword>
<keyword evidence="8" id="KW-1185">Reference proteome</keyword>
<dbReference type="Pfam" id="PF00015">
    <property type="entry name" value="MCPsignal"/>
    <property type="match status" value="1"/>
</dbReference>
<dbReference type="EMBL" id="BLZR01000001">
    <property type="protein sequence ID" value="GFP77681.1"/>
    <property type="molecule type" value="Genomic_DNA"/>
</dbReference>